<evidence type="ECO:0000313" key="10">
    <source>
        <dbReference type="EMBL" id="AVR88805.1"/>
    </source>
</evidence>
<feature type="domain" description="Pterin-binding" evidence="9">
    <location>
        <begin position="16"/>
        <end position="267"/>
    </location>
</feature>
<dbReference type="GO" id="GO:0004156">
    <property type="term" value="F:dihydropteroate synthase activity"/>
    <property type="evidence" value="ECO:0007669"/>
    <property type="project" value="UniProtKB-EC"/>
</dbReference>
<dbReference type="InterPro" id="IPR006390">
    <property type="entry name" value="DHP_synth_dom"/>
</dbReference>
<dbReference type="EC" id="2.5.1.15" evidence="4"/>
<dbReference type="OrthoDB" id="9811744at2"/>
<protein>
    <recommendedName>
        <fullName evidence="4">dihydropteroate synthase</fullName>
        <ecNumber evidence="4">2.5.1.15</ecNumber>
    </recommendedName>
</protein>
<sequence length="276" mass="29554">MSFLLCGRFRLDPSQPRVMAIINLTDDSFSGDGSRGDLAAAIGRAERALEEGADMLDIGAESTRPGSDPVPEQQELERVVRFVEHTRDWQVPLSIDTVKPAVMRAALAAGADMINDINAFRAEGAIEAVAGSTAALCVMHMQGEPRTMQLAPRYGDVVAEVEDFLAERVHALESAGVERERIVLDPGFGFGKSVEHNYTLLRELARFGRGGLTVLAGMSRKSMLGAVTGRAVDARMPASVAAALIAVQRGAHIVRVHDVGPTRDALKVWQALAAVS</sequence>
<dbReference type="GO" id="GO:0046872">
    <property type="term" value="F:metal ion binding"/>
    <property type="evidence" value="ECO:0007669"/>
    <property type="project" value="UniProtKB-KW"/>
</dbReference>
<comment type="catalytic activity">
    <reaction evidence="1">
        <text>(7,8-dihydropterin-6-yl)methyl diphosphate + 4-aminobenzoate = 7,8-dihydropteroate + diphosphate</text>
        <dbReference type="Rhea" id="RHEA:19949"/>
        <dbReference type="ChEBI" id="CHEBI:17836"/>
        <dbReference type="ChEBI" id="CHEBI:17839"/>
        <dbReference type="ChEBI" id="CHEBI:33019"/>
        <dbReference type="ChEBI" id="CHEBI:72950"/>
        <dbReference type="EC" id="2.5.1.15"/>
    </reaction>
</comment>
<comment type="pathway">
    <text evidence="3">Cofactor biosynthesis; tetrahydrofolate biosynthesis; 7,8-dihydrofolate from 2-amino-4-hydroxy-6-hydroxymethyl-7,8-dihydropteridine diphosphate and 4-aminobenzoate: step 1/2.</text>
</comment>
<organism evidence="10 11">
    <name type="scientific">Thauera aromatica K172</name>
    <dbReference type="NCBI Taxonomy" id="44139"/>
    <lineage>
        <taxon>Bacteria</taxon>
        <taxon>Pseudomonadati</taxon>
        <taxon>Pseudomonadota</taxon>
        <taxon>Betaproteobacteria</taxon>
        <taxon>Rhodocyclales</taxon>
        <taxon>Zoogloeaceae</taxon>
        <taxon>Thauera</taxon>
    </lineage>
</organism>
<keyword evidence="8" id="KW-0289">Folate biosynthesis</keyword>
<dbReference type="PANTHER" id="PTHR20941">
    <property type="entry name" value="FOLATE SYNTHESIS PROTEINS"/>
    <property type="match status" value="1"/>
</dbReference>
<dbReference type="KEGG" id="tak:Tharo_1898"/>
<evidence type="ECO:0000256" key="2">
    <source>
        <dbReference type="ARBA" id="ARBA00001946"/>
    </source>
</evidence>
<evidence type="ECO:0000256" key="6">
    <source>
        <dbReference type="ARBA" id="ARBA00022723"/>
    </source>
</evidence>
<dbReference type="PROSITE" id="PS50972">
    <property type="entry name" value="PTERIN_BINDING"/>
    <property type="match status" value="1"/>
</dbReference>
<dbReference type="Gene3D" id="3.20.20.20">
    <property type="entry name" value="Dihydropteroate synthase-like"/>
    <property type="match status" value="1"/>
</dbReference>
<proteinExistence type="predicted"/>
<dbReference type="Proteomes" id="UP000241885">
    <property type="component" value="Chromosome"/>
</dbReference>
<evidence type="ECO:0000256" key="7">
    <source>
        <dbReference type="ARBA" id="ARBA00022842"/>
    </source>
</evidence>
<keyword evidence="6" id="KW-0479">Metal-binding</keyword>
<dbReference type="InterPro" id="IPR000489">
    <property type="entry name" value="Pterin-binding_dom"/>
</dbReference>
<accession>A0A2R4BN97</accession>
<evidence type="ECO:0000256" key="3">
    <source>
        <dbReference type="ARBA" id="ARBA00004763"/>
    </source>
</evidence>
<dbReference type="SUPFAM" id="SSF51717">
    <property type="entry name" value="Dihydropteroate synthetase-like"/>
    <property type="match status" value="1"/>
</dbReference>
<keyword evidence="5 10" id="KW-0808">Transferase</keyword>
<comment type="cofactor">
    <cofactor evidence="2">
        <name>Mg(2+)</name>
        <dbReference type="ChEBI" id="CHEBI:18420"/>
    </cofactor>
</comment>
<evidence type="ECO:0000256" key="1">
    <source>
        <dbReference type="ARBA" id="ARBA00000012"/>
    </source>
</evidence>
<keyword evidence="11" id="KW-1185">Reference proteome</keyword>
<dbReference type="InterPro" id="IPR011005">
    <property type="entry name" value="Dihydropteroate_synth-like_sf"/>
</dbReference>
<dbReference type="EMBL" id="CP028339">
    <property type="protein sequence ID" value="AVR88805.1"/>
    <property type="molecule type" value="Genomic_DNA"/>
</dbReference>
<dbReference type="RefSeq" id="WP_107220981.1">
    <property type="nucleotide sequence ID" value="NZ_CP028339.1"/>
</dbReference>
<keyword evidence="7" id="KW-0460">Magnesium</keyword>
<dbReference type="GO" id="GO:0046654">
    <property type="term" value="P:tetrahydrofolate biosynthetic process"/>
    <property type="evidence" value="ECO:0007669"/>
    <property type="project" value="TreeGrafter"/>
</dbReference>
<dbReference type="PROSITE" id="PS00793">
    <property type="entry name" value="DHPS_2"/>
    <property type="match status" value="1"/>
</dbReference>
<dbReference type="InterPro" id="IPR045031">
    <property type="entry name" value="DHP_synth-like"/>
</dbReference>
<name>A0A2R4BN97_THAAR</name>
<evidence type="ECO:0000256" key="5">
    <source>
        <dbReference type="ARBA" id="ARBA00022679"/>
    </source>
</evidence>
<dbReference type="GO" id="GO:0046656">
    <property type="term" value="P:folic acid biosynthetic process"/>
    <property type="evidence" value="ECO:0007669"/>
    <property type="project" value="UniProtKB-KW"/>
</dbReference>
<gene>
    <name evidence="10" type="ORF">Tharo_1898</name>
</gene>
<evidence type="ECO:0000313" key="11">
    <source>
        <dbReference type="Proteomes" id="UP000241885"/>
    </source>
</evidence>
<dbReference type="PANTHER" id="PTHR20941:SF1">
    <property type="entry name" value="FOLIC ACID SYNTHESIS PROTEIN FOL1"/>
    <property type="match status" value="1"/>
</dbReference>
<dbReference type="NCBIfam" id="TIGR01496">
    <property type="entry name" value="DHPS"/>
    <property type="match status" value="1"/>
</dbReference>
<evidence type="ECO:0000259" key="9">
    <source>
        <dbReference type="PROSITE" id="PS50972"/>
    </source>
</evidence>
<evidence type="ECO:0000256" key="8">
    <source>
        <dbReference type="ARBA" id="ARBA00022909"/>
    </source>
</evidence>
<dbReference type="CDD" id="cd00739">
    <property type="entry name" value="DHPS"/>
    <property type="match status" value="1"/>
</dbReference>
<dbReference type="GO" id="GO:0005829">
    <property type="term" value="C:cytosol"/>
    <property type="evidence" value="ECO:0007669"/>
    <property type="project" value="TreeGrafter"/>
</dbReference>
<dbReference type="AlphaFoldDB" id="A0A2R4BN97"/>
<evidence type="ECO:0000256" key="4">
    <source>
        <dbReference type="ARBA" id="ARBA00012458"/>
    </source>
</evidence>
<reference evidence="10 11" key="1">
    <citation type="submission" date="2018-03" db="EMBL/GenBank/DDBJ databases">
        <title>Complete genome sequence of Thauera aromatica, a model organism for studying aromatic compound degradation under denitrifying conditions.</title>
        <authorList>
            <person name="Lo H.-Y."/>
            <person name="Goris T."/>
            <person name="Boll M."/>
            <person name="Mueller J.A."/>
        </authorList>
    </citation>
    <scope>NUCLEOTIDE SEQUENCE [LARGE SCALE GENOMIC DNA]</scope>
    <source>
        <strain evidence="10 11">K172</strain>
    </source>
</reference>
<dbReference type="Pfam" id="PF00809">
    <property type="entry name" value="Pterin_bind"/>
    <property type="match status" value="1"/>
</dbReference>